<organism evidence="3 4">
    <name type="scientific">Trypanosoma theileri</name>
    <dbReference type="NCBI Taxonomy" id="67003"/>
    <lineage>
        <taxon>Eukaryota</taxon>
        <taxon>Discoba</taxon>
        <taxon>Euglenozoa</taxon>
        <taxon>Kinetoplastea</taxon>
        <taxon>Metakinetoplastina</taxon>
        <taxon>Trypanosomatida</taxon>
        <taxon>Trypanosomatidae</taxon>
        <taxon>Trypanosoma</taxon>
    </lineage>
</organism>
<gene>
    <name evidence="3" type="ORF">TM35_000132600</name>
</gene>
<feature type="compositionally biased region" description="Polar residues" evidence="2">
    <location>
        <begin position="493"/>
        <end position="503"/>
    </location>
</feature>
<feature type="compositionally biased region" description="Low complexity" evidence="2">
    <location>
        <begin position="437"/>
        <end position="454"/>
    </location>
</feature>
<feature type="compositionally biased region" description="Low complexity" evidence="2">
    <location>
        <begin position="481"/>
        <end position="492"/>
    </location>
</feature>
<dbReference type="AlphaFoldDB" id="A0A1X0NX20"/>
<proteinExistence type="predicted"/>
<dbReference type="OrthoDB" id="247703at2759"/>
<comment type="caution">
    <text evidence="3">The sequence shown here is derived from an EMBL/GenBank/DDBJ whole genome shotgun (WGS) entry which is preliminary data.</text>
</comment>
<dbReference type="VEuPathDB" id="TriTrypDB:TM35_000132600"/>
<evidence type="ECO:0000256" key="2">
    <source>
        <dbReference type="SAM" id="MobiDB-lite"/>
    </source>
</evidence>
<keyword evidence="4" id="KW-1185">Reference proteome</keyword>
<feature type="compositionally biased region" description="Low complexity" evidence="2">
    <location>
        <begin position="709"/>
        <end position="722"/>
    </location>
</feature>
<dbReference type="EMBL" id="NBCO01000013">
    <property type="protein sequence ID" value="ORC89256.1"/>
    <property type="molecule type" value="Genomic_DNA"/>
</dbReference>
<feature type="coiled-coil region" evidence="1">
    <location>
        <begin position="223"/>
        <end position="250"/>
    </location>
</feature>
<evidence type="ECO:0000313" key="4">
    <source>
        <dbReference type="Proteomes" id="UP000192257"/>
    </source>
</evidence>
<dbReference type="STRING" id="67003.A0A1X0NX20"/>
<feature type="compositionally biased region" description="Polar residues" evidence="2">
    <location>
        <begin position="801"/>
        <end position="828"/>
    </location>
</feature>
<feature type="compositionally biased region" description="Low complexity" evidence="2">
    <location>
        <begin position="515"/>
        <end position="539"/>
    </location>
</feature>
<feature type="compositionally biased region" description="Low complexity" evidence="2">
    <location>
        <begin position="773"/>
        <end position="796"/>
    </location>
</feature>
<feature type="compositionally biased region" description="Basic and acidic residues" evidence="2">
    <location>
        <begin position="640"/>
        <end position="651"/>
    </location>
</feature>
<evidence type="ECO:0000313" key="3">
    <source>
        <dbReference type="EMBL" id="ORC89256.1"/>
    </source>
</evidence>
<feature type="compositionally biased region" description="Polar residues" evidence="2">
    <location>
        <begin position="730"/>
        <end position="772"/>
    </location>
</feature>
<accession>A0A1X0NX20</accession>
<evidence type="ECO:0000256" key="1">
    <source>
        <dbReference type="SAM" id="Coils"/>
    </source>
</evidence>
<sequence>MTLYNITIHPLRLNAYFCRLGCVYVILVTRKGVEVVSSPGVCAVPGEVEFSTPAELDRTQSFQVTFNSPKDRRVVNFGVYDITNRKHSAKLTGFEIPLAGMCSVLAGESMCEKKAVSFRIAGRPGRLDVIFRMHPVATPPPPLRTSISASSAAAAAAAAAGGSGSGSGNAKSADGSHAGRLPVGVVESLTKAGMLSSEVEVVEMDSDIAQEIAARVALLFPNEEDLRERVQVLERELARLEYDAEYAAKDKVATGSAAANALREETQYWQKMVDEINAKSAHEAGIAPNIPAAPKHSPRQQSALIAEMEDQLSAAQEKLRKLESLQSHRDVSSEVIPILDEIEHIEAVLVELRRDQDQTKAPLVTEEKTAYVDQWDRLAEELYDRESMVEQLQRTILALNRLQFEPYPAGIEAGFAEEAPKELPFVRDNKRRLSNLPAATTGGTVTATAPTTTARAQVGGTTKTANLLDDLFGATPPPASPEAEASPHATATNNAPSNVQTTDDMLPGFIPPPAASVVPVWAQQQQPQSPHVVPSQTSTPVPPTATGTIPNVDVKDSGQNNVLQNQEKSTEHPQTSAEIASSQGADNLTGTHNSAASVPPDPPVTPSSTISPEYRTFPPTSPPAGQETSSLQTVQQPQQEQKEKQEQEQKQEPVAQPPQPHNESAGSPPSQQQQQQQHTLSPYGSPTAPTPQMGTQPAQPQYGSAVAPQQQQQQQQQHMQPQYGSPAASALQTGTQPAQPQYGSAVAPQQQHMQPQYGSPTAPTPQMGTQPAQPQYGSAVAQQQQQQQHMQPQYGSPAASALQTGTQPAQPQYGSAVAPQQQHMQPQYGSPAASA</sequence>
<dbReference type="RefSeq" id="XP_028883322.1">
    <property type="nucleotide sequence ID" value="XM_029025476.1"/>
</dbReference>
<feature type="compositionally biased region" description="Polar residues" evidence="2">
    <location>
        <begin position="557"/>
        <end position="593"/>
    </location>
</feature>
<name>A0A1X0NX20_9TRYP</name>
<protein>
    <submittedName>
        <fullName evidence="3">Uncharacterized protein</fullName>
    </submittedName>
</protein>
<feature type="region of interest" description="Disordered" evidence="2">
    <location>
        <begin position="436"/>
        <end position="835"/>
    </location>
</feature>
<feature type="compositionally biased region" description="Polar residues" evidence="2">
    <location>
        <begin position="661"/>
        <end position="670"/>
    </location>
</feature>
<feature type="non-terminal residue" evidence="3">
    <location>
        <position position="835"/>
    </location>
</feature>
<keyword evidence="1" id="KW-0175">Coiled coil</keyword>
<reference evidence="3 4" key="1">
    <citation type="submission" date="2017-03" db="EMBL/GenBank/DDBJ databases">
        <title>An alternative strategy for trypanosome survival in the mammalian bloodstream revealed through genome and transcriptome analysis of the ubiquitous bovine parasite Trypanosoma (Megatrypanum) theileri.</title>
        <authorList>
            <person name="Kelly S."/>
            <person name="Ivens A."/>
            <person name="Mott A."/>
            <person name="O'Neill E."/>
            <person name="Emms D."/>
            <person name="Macleod O."/>
            <person name="Voorheis P."/>
            <person name="Matthews J."/>
            <person name="Matthews K."/>
            <person name="Carrington M."/>
        </authorList>
    </citation>
    <scope>NUCLEOTIDE SEQUENCE [LARGE SCALE GENOMIC DNA]</scope>
    <source>
        <strain evidence="3">Edinburgh</strain>
    </source>
</reference>
<feature type="compositionally biased region" description="Polar residues" evidence="2">
    <location>
        <begin position="690"/>
        <end position="702"/>
    </location>
</feature>
<dbReference type="Proteomes" id="UP000192257">
    <property type="component" value="Unassembled WGS sequence"/>
</dbReference>
<dbReference type="GeneID" id="39985256"/>